<feature type="region of interest" description="Disordered" evidence="1">
    <location>
        <begin position="42"/>
        <end position="109"/>
    </location>
</feature>
<dbReference type="Proteomes" id="UP000028194">
    <property type="component" value="Chromosome"/>
</dbReference>
<dbReference type="OrthoDB" id="265568at2157"/>
<dbReference type="InterPro" id="IPR028096">
    <property type="entry name" value="EfeO_Cupredoxin"/>
</dbReference>
<evidence type="ECO:0000256" key="1">
    <source>
        <dbReference type="SAM" id="MobiDB-lite"/>
    </source>
</evidence>
<sequence>MDARKTKIIVPIVIAIAIAGTAVAVLSSTGGAQRNNVSTLATSGLTSNNYNTDSSAAASTSTTTTATDAKPTAASTATSSSIKMSAKEEDETYRWVTSDGGSNPSLKMSANTDNVVQIDNPTDAKHELVINDSSGKEVGSSGDIAPNGSGQLSFKPTAAGTFEYHCEYHPDTMKGTIEVSGSPS</sequence>
<evidence type="ECO:0000313" key="4">
    <source>
        <dbReference type="Proteomes" id="UP000028194"/>
    </source>
</evidence>
<dbReference type="STRING" id="1459636.NTE_00721"/>
<accession>A0A075MMX5</accession>
<feature type="domain" description="EfeO-type cupredoxin-like" evidence="2">
    <location>
        <begin position="77"/>
        <end position="177"/>
    </location>
</feature>
<dbReference type="KEGG" id="nev:NTE_00721"/>
<dbReference type="InterPro" id="IPR008972">
    <property type="entry name" value="Cupredoxin"/>
</dbReference>
<dbReference type="Pfam" id="PF13473">
    <property type="entry name" value="Cupredoxin_1"/>
    <property type="match status" value="1"/>
</dbReference>
<name>A0A075MMX5_9ARCH</name>
<evidence type="ECO:0000259" key="2">
    <source>
        <dbReference type="Pfam" id="PF13473"/>
    </source>
</evidence>
<gene>
    <name evidence="3" type="ORF">NTE_00721</name>
</gene>
<dbReference type="HOGENOM" id="CLU_1465030_0_0_2"/>
<dbReference type="Gene3D" id="2.60.40.420">
    <property type="entry name" value="Cupredoxins - blue copper proteins"/>
    <property type="match status" value="1"/>
</dbReference>
<feature type="compositionally biased region" description="Polar residues" evidence="1">
    <location>
        <begin position="42"/>
        <end position="51"/>
    </location>
</feature>
<dbReference type="RefSeq" id="WP_148699700.1">
    <property type="nucleotide sequence ID" value="NZ_CP007174.1"/>
</dbReference>
<protein>
    <submittedName>
        <fullName evidence="3">Cupredoxin-like domain</fullName>
    </submittedName>
</protein>
<organism evidence="3 4">
    <name type="scientific">Candidatus Nitrososphaera evergladensis SR1</name>
    <dbReference type="NCBI Taxonomy" id="1459636"/>
    <lineage>
        <taxon>Archaea</taxon>
        <taxon>Nitrososphaerota</taxon>
        <taxon>Nitrososphaeria</taxon>
        <taxon>Nitrososphaerales</taxon>
        <taxon>Nitrososphaeraceae</taxon>
        <taxon>Nitrososphaera</taxon>
    </lineage>
</organism>
<dbReference type="GeneID" id="41596573"/>
<dbReference type="EMBL" id="CP007174">
    <property type="protein sequence ID" value="AIF82801.1"/>
    <property type="molecule type" value="Genomic_DNA"/>
</dbReference>
<feature type="compositionally biased region" description="Low complexity" evidence="1">
    <location>
        <begin position="52"/>
        <end position="81"/>
    </location>
</feature>
<proteinExistence type="predicted"/>
<dbReference type="AlphaFoldDB" id="A0A075MMX5"/>
<keyword evidence="4" id="KW-1185">Reference proteome</keyword>
<evidence type="ECO:0000313" key="3">
    <source>
        <dbReference type="EMBL" id="AIF82801.1"/>
    </source>
</evidence>
<dbReference type="SUPFAM" id="SSF49503">
    <property type="entry name" value="Cupredoxins"/>
    <property type="match status" value="1"/>
</dbReference>
<reference evidence="3 4" key="1">
    <citation type="journal article" date="2014" name="PLoS ONE">
        <title>Genome Sequence of Candidatus Nitrososphaera evergladensis from Group I.1b Enriched from Everglades Soil Reveals Novel Genomic Features of the Ammonia-Oxidizing Archaea.</title>
        <authorList>
            <person name="Zhalnina K.V."/>
            <person name="Dias R."/>
            <person name="Leonard M.T."/>
            <person name="Dorr de Quadros P."/>
            <person name="Camargo F.A."/>
            <person name="Drew J.C."/>
            <person name="Farmerie W.G."/>
            <person name="Daroub S.H."/>
            <person name="Triplett E.W."/>
        </authorList>
    </citation>
    <scope>NUCLEOTIDE SEQUENCE [LARGE SCALE GENOMIC DNA]</scope>
    <source>
        <strain evidence="3 4">SR1</strain>
    </source>
</reference>
<feature type="compositionally biased region" description="Polar residues" evidence="1">
    <location>
        <begin position="99"/>
        <end position="109"/>
    </location>
</feature>